<reference evidence="1 2" key="1">
    <citation type="submission" date="2020-05" db="EMBL/GenBank/DDBJ databases">
        <title>Complete genome of Desulfobulbus oligotrophicus.</title>
        <authorList>
            <person name="Podar M."/>
        </authorList>
    </citation>
    <scope>NUCLEOTIDE SEQUENCE [LARGE SCALE GENOMIC DNA]</scope>
    <source>
        <strain evidence="1 2">Prop6</strain>
    </source>
</reference>
<dbReference type="AlphaFoldDB" id="A0A7T5VCS3"/>
<gene>
    <name evidence="1" type="ORF">HP555_05900</name>
</gene>
<dbReference type="InterPro" id="IPR057148">
    <property type="entry name" value="DUF7826"/>
</dbReference>
<protein>
    <submittedName>
        <fullName evidence="1">Uncharacterized protein</fullName>
    </submittedName>
</protein>
<dbReference type="EMBL" id="CP054140">
    <property type="protein sequence ID" value="QQG65431.1"/>
    <property type="molecule type" value="Genomic_DNA"/>
</dbReference>
<evidence type="ECO:0000313" key="1">
    <source>
        <dbReference type="EMBL" id="QQG65431.1"/>
    </source>
</evidence>
<dbReference type="RefSeq" id="WP_199264252.1">
    <property type="nucleotide sequence ID" value="NZ_CP054140.1"/>
</dbReference>
<keyword evidence="2" id="KW-1185">Reference proteome</keyword>
<dbReference type="KEGG" id="dog:HP555_05900"/>
<sequence length="170" mass="19376">MNADDRQAVLEEELLIIRHSGEIPEVALHSGLHYLCEDSDGPGLQLLPSERRALETAVLERYQEIILRDLDAGNRKLPLFRGIRRAHHNWYRFVRFCDNIKCSSEEFRAVAAQTLVQYLHIAGAEQPAVNDCIVVNCTPDALLTFAIALGLDEDQLPENWRHLCECEQKT</sequence>
<accession>A0A7T5VCS3</accession>
<organism evidence="1 2">
    <name type="scientific">Desulfobulbus oligotrophicus</name>
    <dbReference type="NCBI Taxonomy" id="1909699"/>
    <lineage>
        <taxon>Bacteria</taxon>
        <taxon>Pseudomonadati</taxon>
        <taxon>Thermodesulfobacteriota</taxon>
        <taxon>Desulfobulbia</taxon>
        <taxon>Desulfobulbales</taxon>
        <taxon>Desulfobulbaceae</taxon>
        <taxon>Desulfobulbus</taxon>
    </lineage>
</organism>
<dbReference type="Proteomes" id="UP000596092">
    <property type="component" value="Chromosome"/>
</dbReference>
<proteinExistence type="predicted"/>
<evidence type="ECO:0000313" key="2">
    <source>
        <dbReference type="Proteomes" id="UP000596092"/>
    </source>
</evidence>
<name>A0A7T5VCS3_9BACT</name>
<dbReference type="Pfam" id="PF25159">
    <property type="entry name" value="DUF7826"/>
    <property type="match status" value="1"/>
</dbReference>